<feature type="transmembrane region" description="Helical" evidence="1">
    <location>
        <begin position="20"/>
        <end position="41"/>
    </location>
</feature>
<evidence type="ECO:0000256" key="1">
    <source>
        <dbReference type="SAM" id="Phobius"/>
    </source>
</evidence>
<dbReference type="RefSeq" id="WP_094363022.1">
    <property type="nucleotide sequence ID" value="NZ_NMVQ01000005.1"/>
</dbReference>
<dbReference type="Pfam" id="PF14029">
    <property type="entry name" value="DUF4244"/>
    <property type="match status" value="1"/>
</dbReference>
<dbReference type="AlphaFoldDB" id="A0A255H9K4"/>
<proteinExistence type="predicted"/>
<comment type="caution">
    <text evidence="2">The sequence shown here is derived from an EMBL/GenBank/DDBJ whole genome shotgun (WGS) entry which is preliminary data.</text>
</comment>
<gene>
    <name evidence="2" type="ORF">CGZ93_04815</name>
</gene>
<evidence type="ECO:0008006" key="4">
    <source>
        <dbReference type="Google" id="ProtNLM"/>
    </source>
</evidence>
<dbReference type="EMBL" id="NMVQ01000005">
    <property type="protein sequence ID" value="OYO24142.1"/>
    <property type="molecule type" value="Genomic_DNA"/>
</dbReference>
<organism evidence="2 3">
    <name type="scientific">Enemella dayhoffiae</name>
    <dbReference type="NCBI Taxonomy" id="2016507"/>
    <lineage>
        <taxon>Bacteria</taxon>
        <taxon>Bacillati</taxon>
        <taxon>Actinomycetota</taxon>
        <taxon>Actinomycetes</taxon>
        <taxon>Propionibacteriales</taxon>
        <taxon>Propionibacteriaceae</taxon>
        <taxon>Enemella</taxon>
    </lineage>
</organism>
<evidence type="ECO:0000313" key="3">
    <source>
        <dbReference type="Proteomes" id="UP000216311"/>
    </source>
</evidence>
<keyword evidence="1" id="KW-1133">Transmembrane helix</keyword>
<sequence>MSQVQIRQHDERSAAAVEYAVVTVAATSIGGVLLGLVPIYYPRFLEFFERLILELFKWFGLL</sequence>
<accession>A0A255H9K4</accession>
<keyword evidence="1" id="KW-0812">Transmembrane</keyword>
<keyword evidence="1" id="KW-0472">Membrane</keyword>
<protein>
    <recommendedName>
        <fullName evidence="4">DUF4244 domain-containing protein</fullName>
    </recommendedName>
</protein>
<dbReference type="Proteomes" id="UP000216311">
    <property type="component" value="Unassembled WGS sequence"/>
</dbReference>
<keyword evidence="3" id="KW-1185">Reference proteome</keyword>
<evidence type="ECO:0000313" key="2">
    <source>
        <dbReference type="EMBL" id="OYO24142.1"/>
    </source>
</evidence>
<dbReference type="InterPro" id="IPR025338">
    <property type="entry name" value="DUF4244"/>
</dbReference>
<name>A0A255H9K4_9ACTN</name>
<reference evidence="2 3" key="1">
    <citation type="submission" date="2017-07" db="EMBL/GenBank/DDBJ databases">
        <title>Draft whole genome sequences of clinical Proprionibacteriaceae strains.</title>
        <authorList>
            <person name="Bernier A.-M."/>
            <person name="Bernard K."/>
            <person name="Domingo M.-C."/>
        </authorList>
    </citation>
    <scope>NUCLEOTIDE SEQUENCE [LARGE SCALE GENOMIC DNA]</scope>
    <source>
        <strain evidence="2 3">NML 130396</strain>
    </source>
</reference>